<dbReference type="RefSeq" id="WP_345233283.1">
    <property type="nucleotide sequence ID" value="NZ_BAABGZ010000008.1"/>
</dbReference>
<name>A0ABP8HZN6_9BACT</name>
<evidence type="ECO:0000313" key="1">
    <source>
        <dbReference type="EMBL" id="GAA4348109.1"/>
    </source>
</evidence>
<proteinExistence type="predicted"/>
<accession>A0ABP8HZN6</accession>
<protein>
    <submittedName>
        <fullName evidence="1">Uncharacterized protein</fullName>
    </submittedName>
</protein>
<dbReference type="Proteomes" id="UP001501153">
    <property type="component" value="Unassembled WGS sequence"/>
</dbReference>
<comment type="caution">
    <text evidence="1">The sequence shown here is derived from an EMBL/GenBank/DDBJ whole genome shotgun (WGS) entry which is preliminary data.</text>
</comment>
<evidence type="ECO:0000313" key="2">
    <source>
        <dbReference type="Proteomes" id="UP001501153"/>
    </source>
</evidence>
<gene>
    <name evidence="1" type="ORF">GCM10023185_03720</name>
</gene>
<dbReference type="EMBL" id="BAABGZ010000008">
    <property type="protein sequence ID" value="GAA4348109.1"/>
    <property type="molecule type" value="Genomic_DNA"/>
</dbReference>
<organism evidence="1 2">
    <name type="scientific">Hymenobacter saemangeumensis</name>
    <dbReference type="NCBI Taxonomy" id="1084522"/>
    <lineage>
        <taxon>Bacteria</taxon>
        <taxon>Pseudomonadati</taxon>
        <taxon>Bacteroidota</taxon>
        <taxon>Cytophagia</taxon>
        <taxon>Cytophagales</taxon>
        <taxon>Hymenobacteraceae</taxon>
        <taxon>Hymenobacter</taxon>
    </lineage>
</organism>
<keyword evidence="2" id="KW-1185">Reference proteome</keyword>
<sequence length="395" mass="42465">MGFLGLIPADELAAAYNTQTKTLTLFATGEVQDYTYGITFAQVPLMGGLKFQLEGWTGPLHDSKSPYTHEQNFSIQLPSPVAPSGQVIIADANHPEGVAVEVRFLGLLPPGESQPAPQQAVATAAPAMVPGHEQLNVLFKMPFLIKEAAAVPQGGSIAIKFDSTMLELQQAGIEGSNIAWTLNSLQTGNTQVVVSVFGGIAQYVLQKVYDVRVFVLDEVQNSSPAPQAILSFLGRVNIAVRLVQDQYPDAALYEVEALPPSPRSCTNPNELSKLKVVFQAGKGTVIIESTGWGTFGPVQYIAQPWMEDVVIPWPVRMEATEADSLLKKAGYTGAYGAMTLRHPLYPGINQPYYIFSMKTGQYVFVGVNDKKVSVNPVGQAIPVAEASDVAQAQEA</sequence>
<reference evidence="2" key="1">
    <citation type="journal article" date="2019" name="Int. J. Syst. Evol. Microbiol.">
        <title>The Global Catalogue of Microorganisms (GCM) 10K type strain sequencing project: providing services to taxonomists for standard genome sequencing and annotation.</title>
        <authorList>
            <consortium name="The Broad Institute Genomics Platform"/>
            <consortium name="The Broad Institute Genome Sequencing Center for Infectious Disease"/>
            <person name="Wu L."/>
            <person name="Ma J."/>
        </authorList>
    </citation>
    <scope>NUCLEOTIDE SEQUENCE [LARGE SCALE GENOMIC DNA]</scope>
    <source>
        <strain evidence="2">JCM 17923</strain>
    </source>
</reference>